<dbReference type="Gene3D" id="3.30.460.10">
    <property type="entry name" value="Beta Polymerase, domain 2"/>
    <property type="match status" value="1"/>
</dbReference>
<evidence type="ECO:0000313" key="3">
    <source>
        <dbReference type="EMBL" id="RAM00082.1"/>
    </source>
</evidence>
<sequence length="105" mass="11811">MVDSKASVVNLIKQYVGRLKANNIPVEKVLLFGSYIKGTPREDSDIDIAVISSVFKGDRYLDRRRIVPLRRGIDSRIEPIPFTPGDYADGGMLIDEIKRTGQEVF</sequence>
<dbReference type="AlphaFoldDB" id="A0A328F9K8"/>
<dbReference type="Proteomes" id="UP000248798">
    <property type="component" value="Unassembled WGS sequence"/>
</dbReference>
<reference evidence="3 4" key="1">
    <citation type="submission" date="2018-06" db="EMBL/GenBank/DDBJ databases">
        <title>Complete Genome Sequence of Desulfobacter hydrogenophilus (DSM3380).</title>
        <authorList>
            <person name="Marietou A."/>
            <person name="Schreiber L."/>
            <person name="Marshall I."/>
            <person name="Jorgensen B."/>
        </authorList>
    </citation>
    <scope>NUCLEOTIDE SEQUENCE [LARGE SCALE GENOMIC DNA]</scope>
    <source>
        <strain evidence="3 4">DSM 3380</strain>
    </source>
</reference>
<dbReference type="EMBL" id="QLNI01000067">
    <property type="protein sequence ID" value="RAM00082.1"/>
    <property type="molecule type" value="Genomic_DNA"/>
</dbReference>
<dbReference type="InterPro" id="IPR043519">
    <property type="entry name" value="NT_sf"/>
</dbReference>
<dbReference type="OrthoDB" id="9803106at2"/>
<evidence type="ECO:0000313" key="2">
    <source>
        <dbReference type="EMBL" id="QBH14111.1"/>
    </source>
</evidence>
<keyword evidence="5" id="KW-1185">Reference proteome</keyword>
<dbReference type="GO" id="GO:0016779">
    <property type="term" value="F:nucleotidyltransferase activity"/>
    <property type="evidence" value="ECO:0007669"/>
    <property type="project" value="InterPro"/>
</dbReference>
<dbReference type="Proteomes" id="UP000293902">
    <property type="component" value="Chromosome"/>
</dbReference>
<dbReference type="InterPro" id="IPR002934">
    <property type="entry name" value="Polymerase_NTP_transf_dom"/>
</dbReference>
<dbReference type="RefSeq" id="WP_111960340.1">
    <property type="nucleotide sequence ID" value="NZ_CP036313.1"/>
</dbReference>
<evidence type="ECO:0000313" key="5">
    <source>
        <dbReference type="Proteomes" id="UP000293902"/>
    </source>
</evidence>
<dbReference type="PANTHER" id="PTHR43449">
    <property type="entry name" value="NUCLEOTIDYLTRANSFERASE"/>
    <property type="match status" value="1"/>
</dbReference>
<evidence type="ECO:0000259" key="1">
    <source>
        <dbReference type="Pfam" id="PF01909"/>
    </source>
</evidence>
<feature type="domain" description="Polymerase nucleotidyl transferase" evidence="1">
    <location>
        <begin position="13"/>
        <end position="62"/>
    </location>
</feature>
<evidence type="ECO:0000313" key="4">
    <source>
        <dbReference type="Proteomes" id="UP000248798"/>
    </source>
</evidence>
<accession>A0A328F9K8</accession>
<name>A0A328F9K8_9BACT</name>
<keyword evidence="3" id="KW-0808">Transferase</keyword>
<dbReference type="Pfam" id="PF01909">
    <property type="entry name" value="NTP_transf_2"/>
    <property type="match status" value="1"/>
</dbReference>
<dbReference type="CDD" id="cd05403">
    <property type="entry name" value="NT_KNTase_like"/>
    <property type="match status" value="1"/>
</dbReference>
<organism evidence="3 4">
    <name type="scientific">Desulfobacter hydrogenophilus</name>
    <dbReference type="NCBI Taxonomy" id="2291"/>
    <lineage>
        <taxon>Bacteria</taxon>
        <taxon>Pseudomonadati</taxon>
        <taxon>Thermodesulfobacteriota</taxon>
        <taxon>Desulfobacteria</taxon>
        <taxon>Desulfobacterales</taxon>
        <taxon>Desulfobacteraceae</taxon>
        <taxon>Desulfobacter</taxon>
    </lineage>
</organism>
<dbReference type="PANTHER" id="PTHR43449:SF1">
    <property type="entry name" value="POLYMERASE BETA NUCLEOTIDYLTRANSFERASE DOMAIN-CONTAINING PROTEIN"/>
    <property type="match status" value="1"/>
</dbReference>
<reference evidence="2 5" key="2">
    <citation type="submission" date="2019-02" db="EMBL/GenBank/DDBJ databases">
        <title>Complete genome sequence of Desulfobacter hydrogenophilus AcRS1.</title>
        <authorList>
            <person name="Marietou A."/>
            <person name="Lund M.B."/>
            <person name="Marshall I.P.G."/>
            <person name="Schreiber L."/>
            <person name="Jorgensen B."/>
        </authorList>
    </citation>
    <scope>NUCLEOTIDE SEQUENCE [LARGE SCALE GENOMIC DNA]</scope>
    <source>
        <strain evidence="2 5">AcRS1</strain>
    </source>
</reference>
<dbReference type="SUPFAM" id="SSF81301">
    <property type="entry name" value="Nucleotidyltransferase"/>
    <property type="match status" value="1"/>
</dbReference>
<protein>
    <submittedName>
        <fullName evidence="3">Nucleotidyltransferase domain-containing protein</fullName>
    </submittedName>
</protein>
<dbReference type="EMBL" id="CP036313">
    <property type="protein sequence ID" value="QBH14111.1"/>
    <property type="molecule type" value="Genomic_DNA"/>
</dbReference>
<gene>
    <name evidence="3" type="ORF">DO021_21015</name>
    <name evidence="2" type="ORF">EYB58_15030</name>
</gene>
<proteinExistence type="predicted"/>